<dbReference type="RefSeq" id="WP_027942493.1">
    <property type="nucleotide sequence ID" value="NZ_BSTI01000001.1"/>
</dbReference>
<feature type="transmembrane region" description="Helical" evidence="11">
    <location>
        <begin position="176"/>
        <end position="197"/>
    </location>
</feature>
<dbReference type="PROSITE" id="PS50109">
    <property type="entry name" value="HIS_KIN"/>
    <property type="match status" value="1"/>
</dbReference>
<dbReference type="SMART" id="SM00388">
    <property type="entry name" value="HisKA"/>
    <property type="match status" value="1"/>
</dbReference>
<dbReference type="Pfam" id="PF00672">
    <property type="entry name" value="HAMP"/>
    <property type="match status" value="1"/>
</dbReference>
<dbReference type="EC" id="2.7.13.3" evidence="3"/>
<evidence type="ECO:0000256" key="4">
    <source>
        <dbReference type="ARBA" id="ARBA00022553"/>
    </source>
</evidence>
<evidence type="ECO:0000256" key="11">
    <source>
        <dbReference type="SAM" id="Phobius"/>
    </source>
</evidence>
<dbReference type="EMBL" id="BSTI01000001">
    <property type="protein sequence ID" value="GLY63986.1"/>
    <property type="molecule type" value="Genomic_DNA"/>
</dbReference>
<dbReference type="PANTHER" id="PTHR45436">
    <property type="entry name" value="SENSOR HISTIDINE KINASE YKOH"/>
    <property type="match status" value="1"/>
</dbReference>
<dbReference type="InterPro" id="IPR004358">
    <property type="entry name" value="Sig_transdc_His_kin-like_C"/>
</dbReference>
<evidence type="ECO:0000256" key="6">
    <source>
        <dbReference type="ARBA" id="ARBA00022692"/>
    </source>
</evidence>
<comment type="subcellular location">
    <subcellularLocation>
        <location evidence="2">Cell membrane</location>
    </subcellularLocation>
</comment>
<dbReference type="InterPro" id="IPR036097">
    <property type="entry name" value="HisK_dim/P_sf"/>
</dbReference>
<evidence type="ECO:0000256" key="8">
    <source>
        <dbReference type="ARBA" id="ARBA00022989"/>
    </source>
</evidence>
<evidence type="ECO:0000256" key="5">
    <source>
        <dbReference type="ARBA" id="ARBA00022679"/>
    </source>
</evidence>
<dbReference type="Pfam" id="PF00512">
    <property type="entry name" value="HisKA"/>
    <property type="match status" value="1"/>
</dbReference>
<comment type="caution">
    <text evidence="14">The sequence shown here is derived from an EMBL/GenBank/DDBJ whole genome shotgun (WGS) entry which is preliminary data.</text>
</comment>
<sequence>MPLPYFGLRARISLAVMLATLLATVSMAFAAYRLQADETRNRFELAARTSFESDLKQALYQIQYGPVTDPATALTAYMTREQGISWALLDFTSGGRPPDLWEGGYRVDAVVRRDDTPPVTLPEELVDYARRSYPEPVGKLDVDGYLVYFGAATDSLVLVEFYNMGGLNAELAKLRWSLAAIALVVSTAGVATALFAAKRIQRPVHAVATAARLLGEGELSTRVPVRGRDELADLAVSFNAMAGQVGHSISELQAKDRQQRRFIDDVAHDLRTPIAAMVAVVDSLDTADAEVRSRSARLLTAQTRRLARLVEDLLEMSRFDAGVADFRTEPVDLAALVTDALELSAPSADVELRVHGDVTLTGDPRRLHTVARNLLINAIGHGAEPITVTIDGSRPESVTLRVADSGPGIPDELLPLLFDRFVRGDRARQATEGSGLGLAIADQNARLHGAKIVAANDGGAVFTVTVPRGVTTTG</sequence>
<reference evidence="14" key="1">
    <citation type="submission" date="2023-03" db="EMBL/GenBank/DDBJ databases">
        <title>Amycolatopsis taiwanensis NBRC 103393.</title>
        <authorList>
            <person name="Ichikawa N."/>
            <person name="Sato H."/>
            <person name="Tonouchi N."/>
        </authorList>
    </citation>
    <scope>NUCLEOTIDE SEQUENCE</scope>
    <source>
        <strain evidence="14">NBRC 103393</strain>
    </source>
</reference>
<evidence type="ECO:0000256" key="10">
    <source>
        <dbReference type="ARBA" id="ARBA00023136"/>
    </source>
</evidence>
<name>A0A9W6QTZ0_9PSEU</name>
<dbReference type="PRINTS" id="PR00344">
    <property type="entry name" value="BCTRLSENSOR"/>
</dbReference>
<dbReference type="AlphaFoldDB" id="A0A9W6QTZ0"/>
<evidence type="ECO:0000256" key="1">
    <source>
        <dbReference type="ARBA" id="ARBA00000085"/>
    </source>
</evidence>
<dbReference type="InterPro" id="IPR003594">
    <property type="entry name" value="HATPase_dom"/>
</dbReference>
<evidence type="ECO:0000259" key="12">
    <source>
        <dbReference type="PROSITE" id="PS50109"/>
    </source>
</evidence>
<feature type="transmembrane region" description="Helical" evidence="11">
    <location>
        <begin position="12"/>
        <end position="32"/>
    </location>
</feature>
<feature type="domain" description="HAMP" evidence="13">
    <location>
        <begin position="198"/>
        <end position="250"/>
    </location>
</feature>
<dbReference type="InterPro" id="IPR003661">
    <property type="entry name" value="HisK_dim/P_dom"/>
</dbReference>
<evidence type="ECO:0000256" key="7">
    <source>
        <dbReference type="ARBA" id="ARBA00022777"/>
    </source>
</evidence>
<keyword evidence="15" id="KW-1185">Reference proteome</keyword>
<dbReference type="InterPro" id="IPR036890">
    <property type="entry name" value="HATPase_C_sf"/>
</dbReference>
<protein>
    <recommendedName>
        <fullName evidence="3">histidine kinase</fullName>
        <ecNumber evidence="3">2.7.13.3</ecNumber>
    </recommendedName>
</protein>
<evidence type="ECO:0000313" key="14">
    <source>
        <dbReference type="EMBL" id="GLY63986.1"/>
    </source>
</evidence>
<evidence type="ECO:0000256" key="9">
    <source>
        <dbReference type="ARBA" id="ARBA00023012"/>
    </source>
</evidence>
<evidence type="ECO:0000259" key="13">
    <source>
        <dbReference type="PROSITE" id="PS50885"/>
    </source>
</evidence>
<evidence type="ECO:0000256" key="2">
    <source>
        <dbReference type="ARBA" id="ARBA00004236"/>
    </source>
</evidence>
<comment type="catalytic activity">
    <reaction evidence="1">
        <text>ATP + protein L-histidine = ADP + protein N-phospho-L-histidine.</text>
        <dbReference type="EC" id="2.7.13.3"/>
    </reaction>
</comment>
<keyword evidence="10 11" id="KW-0472">Membrane</keyword>
<dbReference type="SUPFAM" id="SSF47384">
    <property type="entry name" value="Homodimeric domain of signal transducing histidine kinase"/>
    <property type="match status" value="1"/>
</dbReference>
<dbReference type="InterPro" id="IPR005467">
    <property type="entry name" value="His_kinase_dom"/>
</dbReference>
<evidence type="ECO:0000256" key="3">
    <source>
        <dbReference type="ARBA" id="ARBA00012438"/>
    </source>
</evidence>
<dbReference type="InterPro" id="IPR003660">
    <property type="entry name" value="HAMP_dom"/>
</dbReference>
<evidence type="ECO:0000313" key="15">
    <source>
        <dbReference type="Proteomes" id="UP001165136"/>
    </source>
</evidence>
<dbReference type="SUPFAM" id="SSF158472">
    <property type="entry name" value="HAMP domain-like"/>
    <property type="match status" value="1"/>
</dbReference>
<keyword evidence="7 14" id="KW-0418">Kinase</keyword>
<dbReference type="PROSITE" id="PS50885">
    <property type="entry name" value="HAMP"/>
    <property type="match status" value="1"/>
</dbReference>
<dbReference type="Proteomes" id="UP001165136">
    <property type="component" value="Unassembled WGS sequence"/>
</dbReference>
<dbReference type="CDD" id="cd00082">
    <property type="entry name" value="HisKA"/>
    <property type="match status" value="1"/>
</dbReference>
<dbReference type="Pfam" id="PF02518">
    <property type="entry name" value="HATPase_c"/>
    <property type="match status" value="1"/>
</dbReference>
<feature type="domain" description="Histidine kinase" evidence="12">
    <location>
        <begin position="265"/>
        <end position="470"/>
    </location>
</feature>
<dbReference type="SMART" id="SM00304">
    <property type="entry name" value="HAMP"/>
    <property type="match status" value="1"/>
</dbReference>
<keyword evidence="8 11" id="KW-1133">Transmembrane helix</keyword>
<keyword evidence="6 11" id="KW-0812">Transmembrane</keyword>
<organism evidence="14 15">
    <name type="scientific">Amycolatopsis taiwanensis</name>
    <dbReference type="NCBI Taxonomy" id="342230"/>
    <lineage>
        <taxon>Bacteria</taxon>
        <taxon>Bacillati</taxon>
        <taxon>Actinomycetota</taxon>
        <taxon>Actinomycetes</taxon>
        <taxon>Pseudonocardiales</taxon>
        <taxon>Pseudonocardiaceae</taxon>
        <taxon>Amycolatopsis</taxon>
    </lineage>
</organism>
<dbReference type="GO" id="GO:0005886">
    <property type="term" value="C:plasma membrane"/>
    <property type="evidence" value="ECO:0007669"/>
    <property type="project" value="UniProtKB-SubCell"/>
</dbReference>
<proteinExistence type="predicted"/>
<keyword evidence="4" id="KW-0597">Phosphoprotein</keyword>
<keyword evidence="5" id="KW-0808">Transferase</keyword>
<dbReference type="CDD" id="cd06225">
    <property type="entry name" value="HAMP"/>
    <property type="match status" value="1"/>
</dbReference>
<dbReference type="PANTHER" id="PTHR45436:SF5">
    <property type="entry name" value="SENSOR HISTIDINE KINASE TRCS"/>
    <property type="match status" value="1"/>
</dbReference>
<dbReference type="SMART" id="SM00387">
    <property type="entry name" value="HATPase_c"/>
    <property type="match status" value="1"/>
</dbReference>
<dbReference type="Gene3D" id="1.10.287.130">
    <property type="match status" value="1"/>
</dbReference>
<dbReference type="SUPFAM" id="SSF55874">
    <property type="entry name" value="ATPase domain of HSP90 chaperone/DNA topoisomerase II/histidine kinase"/>
    <property type="match status" value="1"/>
</dbReference>
<dbReference type="InterPro" id="IPR050428">
    <property type="entry name" value="TCS_sensor_his_kinase"/>
</dbReference>
<accession>A0A9W6QTZ0</accession>
<dbReference type="GO" id="GO:0000155">
    <property type="term" value="F:phosphorelay sensor kinase activity"/>
    <property type="evidence" value="ECO:0007669"/>
    <property type="project" value="InterPro"/>
</dbReference>
<keyword evidence="9" id="KW-0902">Two-component regulatory system</keyword>
<dbReference type="Gene3D" id="3.30.565.10">
    <property type="entry name" value="Histidine kinase-like ATPase, C-terminal domain"/>
    <property type="match status" value="1"/>
</dbReference>
<dbReference type="Gene3D" id="6.10.340.10">
    <property type="match status" value="1"/>
</dbReference>
<gene>
    <name evidence="14" type="primary">mtrB</name>
    <name evidence="14" type="ORF">Atai01_06050</name>
</gene>